<dbReference type="GO" id="GO:0005739">
    <property type="term" value="C:mitochondrion"/>
    <property type="evidence" value="ECO:0007669"/>
    <property type="project" value="TreeGrafter"/>
</dbReference>
<dbReference type="GeneID" id="37270908"/>
<dbReference type="OrthoDB" id="2139957at2759"/>
<name>A0A316Z163_9BASI</name>
<dbReference type="Gene3D" id="3.90.226.10">
    <property type="entry name" value="2-enoyl-CoA Hydratase, Chain A, domain 1"/>
    <property type="match status" value="1"/>
</dbReference>
<evidence type="ECO:0000313" key="1">
    <source>
        <dbReference type="EMBL" id="PWN95299.1"/>
    </source>
</evidence>
<dbReference type="Proteomes" id="UP000245946">
    <property type="component" value="Unassembled WGS sequence"/>
</dbReference>
<dbReference type="Pfam" id="PF00378">
    <property type="entry name" value="ECH_1"/>
    <property type="match status" value="2"/>
</dbReference>
<sequence length="319" mass="33951">MSGPRTPAQPLVPPSVGAHLIVDLSRPHVLHLILNRPKQLNAMTDALEADLCAVLEWYEGHAELWLLLLSGAGRAFCAGQDLKAWAAQPARPTQTSPQGHALQHLDDTLDVARRVRRGGFGALSTRRSSKPVIAAVDALAMGGGVEILLNCDLVIASSRSIFALPEVKRGVIAAQGGIPRLASIAGHHRTAEMLLLGNNISASEAHDTFGFVNRIVSVDASASAEEGNAAVLDVAFALAAQINANSPDAVACTKEALLAARDVGLGADGVNHSVIEQYCNERNRALYVGENIKEGLKAFAEKRPTQWKNPPVFRRESKL</sequence>
<reference evidence="1 2" key="1">
    <citation type="journal article" date="2018" name="Mol. Biol. Evol.">
        <title>Broad Genomic Sampling Reveals a Smut Pathogenic Ancestry of the Fungal Clade Ustilaginomycotina.</title>
        <authorList>
            <person name="Kijpornyongpan T."/>
            <person name="Mondo S.J."/>
            <person name="Barry K."/>
            <person name="Sandor L."/>
            <person name="Lee J."/>
            <person name="Lipzen A."/>
            <person name="Pangilinan J."/>
            <person name="LaButti K."/>
            <person name="Hainaut M."/>
            <person name="Henrissat B."/>
            <person name="Grigoriev I.V."/>
            <person name="Spatafora J.W."/>
            <person name="Aime M.C."/>
        </authorList>
    </citation>
    <scope>NUCLEOTIDE SEQUENCE [LARGE SCALE GENOMIC DNA]</scope>
    <source>
        <strain evidence="1 2">MCA 4186</strain>
    </source>
</reference>
<dbReference type="InterPro" id="IPR029045">
    <property type="entry name" value="ClpP/crotonase-like_dom_sf"/>
</dbReference>
<protein>
    <submittedName>
        <fullName evidence="1">ClpP/crotonase</fullName>
    </submittedName>
</protein>
<dbReference type="RefSeq" id="XP_025595578.1">
    <property type="nucleotide sequence ID" value="XM_025743364.1"/>
</dbReference>
<dbReference type="FunFam" id="3.90.226.10:FF:000104">
    <property type="entry name" value="Related to enoyl-CoA hydratase"/>
    <property type="match status" value="1"/>
</dbReference>
<dbReference type="PANTHER" id="PTHR11941">
    <property type="entry name" value="ENOYL-COA HYDRATASE-RELATED"/>
    <property type="match status" value="1"/>
</dbReference>
<proteinExistence type="predicted"/>
<dbReference type="PANTHER" id="PTHR11941:SF158">
    <property type="entry name" value="ENOYL-COA HYDRATASE (AFU_ORTHOLOGUE AFUA_2G10650)"/>
    <property type="match status" value="1"/>
</dbReference>
<dbReference type="STRING" id="58919.A0A316Z163"/>
<organism evidence="1 2">
    <name type="scientific">Tilletiopsis washingtonensis</name>
    <dbReference type="NCBI Taxonomy" id="58919"/>
    <lineage>
        <taxon>Eukaryota</taxon>
        <taxon>Fungi</taxon>
        <taxon>Dikarya</taxon>
        <taxon>Basidiomycota</taxon>
        <taxon>Ustilaginomycotina</taxon>
        <taxon>Exobasidiomycetes</taxon>
        <taxon>Entylomatales</taxon>
        <taxon>Entylomatales incertae sedis</taxon>
        <taxon>Tilletiopsis</taxon>
    </lineage>
</organism>
<dbReference type="InterPro" id="IPR001753">
    <property type="entry name" value="Enoyl-CoA_hydra/iso"/>
</dbReference>
<dbReference type="SUPFAM" id="SSF52096">
    <property type="entry name" value="ClpP/crotonase"/>
    <property type="match status" value="1"/>
</dbReference>
<dbReference type="AlphaFoldDB" id="A0A316Z163"/>
<evidence type="ECO:0000313" key="2">
    <source>
        <dbReference type="Proteomes" id="UP000245946"/>
    </source>
</evidence>
<dbReference type="EMBL" id="KZ819305">
    <property type="protein sequence ID" value="PWN95299.1"/>
    <property type="molecule type" value="Genomic_DNA"/>
</dbReference>
<dbReference type="CDD" id="cd06558">
    <property type="entry name" value="crotonase-like"/>
    <property type="match status" value="1"/>
</dbReference>
<accession>A0A316Z163</accession>
<gene>
    <name evidence="1" type="ORF">FA09DRAFT_332214</name>
</gene>
<keyword evidence="2" id="KW-1185">Reference proteome</keyword>
<dbReference type="GO" id="GO:0006635">
    <property type="term" value="P:fatty acid beta-oxidation"/>
    <property type="evidence" value="ECO:0007669"/>
    <property type="project" value="TreeGrafter"/>
</dbReference>